<dbReference type="InterPro" id="IPR036748">
    <property type="entry name" value="MTH938-like_sf"/>
</dbReference>
<dbReference type="PANTHER" id="PTHR21192:SF2">
    <property type="entry name" value="NADH DEHYDROGENASE [UBIQUINONE] 1 ALPHA SUBCOMPLEX ASSEMBLY FACTOR 3"/>
    <property type="match status" value="1"/>
</dbReference>
<evidence type="ECO:0000313" key="1">
    <source>
        <dbReference type="EMBL" id="KXN67653.1"/>
    </source>
</evidence>
<reference evidence="1 2" key="1">
    <citation type="journal article" date="2015" name="Genome Biol. Evol.">
        <title>Phylogenomic analyses indicate that early fungi evolved digesting cell walls of algal ancestors of land plants.</title>
        <authorList>
            <person name="Chang Y."/>
            <person name="Wang S."/>
            <person name="Sekimoto S."/>
            <person name="Aerts A.L."/>
            <person name="Choi C."/>
            <person name="Clum A."/>
            <person name="LaButti K.M."/>
            <person name="Lindquist E.A."/>
            <person name="Yee Ngan C."/>
            <person name="Ohm R.A."/>
            <person name="Salamov A.A."/>
            <person name="Grigoriev I.V."/>
            <person name="Spatafora J.W."/>
            <person name="Berbee M.L."/>
        </authorList>
    </citation>
    <scope>NUCLEOTIDE SEQUENCE [LARGE SCALE GENOMIC DNA]</scope>
    <source>
        <strain evidence="1 2">NRRL 28638</strain>
    </source>
</reference>
<dbReference type="Pfam" id="PF04430">
    <property type="entry name" value="DUF498"/>
    <property type="match status" value="1"/>
</dbReference>
<dbReference type="AlphaFoldDB" id="A0A137NXR8"/>
<dbReference type="GO" id="GO:0005743">
    <property type="term" value="C:mitochondrial inner membrane"/>
    <property type="evidence" value="ECO:0007669"/>
    <property type="project" value="TreeGrafter"/>
</dbReference>
<name>A0A137NXR8_CONC2</name>
<dbReference type="EMBL" id="KQ964622">
    <property type="protein sequence ID" value="KXN67653.1"/>
    <property type="molecule type" value="Genomic_DNA"/>
</dbReference>
<accession>A0A137NXR8</accession>
<sequence length="161" mass="18138">MLRNSLKLSNKLATRSFSTSSILARKASPIPNLFQDFTQPMCMVDSYNSLGFTTTSQFKSVGSMFILHGTPYQWNVEGDKFDKTFNLDSLRSLELVRPKPDLLIFGTGLQIKPLPKHLIKYLTNLGIQIEVMDTRNACSTFNLLIEEGRLVAGAFFLPKKN</sequence>
<evidence type="ECO:0000313" key="2">
    <source>
        <dbReference type="Proteomes" id="UP000070444"/>
    </source>
</evidence>
<gene>
    <name evidence="1" type="ORF">CONCODRAFT_80054</name>
</gene>
<keyword evidence="2" id="KW-1185">Reference proteome</keyword>
<dbReference type="PANTHER" id="PTHR21192">
    <property type="entry name" value="NUCLEAR PROTEIN E3-3"/>
    <property type="match status" value="1"/>
</dbReference>
<proteinExistence type="predicted"/>
<dbReference type="SUPFAM" id="SSF64076">
    <property type="entry name" value="MTH938-like"/>
    <property type="match status" value="1"/>
</dbReference>
<dbReference type="OrthoDB" id="20681at2759"/>
<dbReference type="InterPro" id="IPR007523">
    <property type="entry name" value="NDUFAF3/AAMDC"/>
</dbReference>
<protein>
    <submittedName>
        <fullName evidence="1">DUF498-domain-containing protein</fullName>
    </submittedName>
</protein>
<dbReference type="Gene3D" id="3.40.1230.10">
    <property type="entry name" value="MTH938-like"/>
    <property type="match status" value="1"/>
</dbReference>
<dbReference type="GO" id="GO:0032981">
    <property type="term" value="P:mitochondrial respiratory chain complex I assembly"/>
    <property type="evidence" value="ECO:0007669"/>
    <property type="project" value="TreeGrafter"/>
</dbReference>
<dbReference type="Proteomes" id="UP000070444">
    <property type="component" value="Unassembled WGS sequence"/>
</dbReference>
<organism evidence="1 2">
    <name type="scientific">Conidiobolus coronatus (strain ATCC 28846 / CBS 209.66 / NRRL 28638)</name>
    <name type="common">Delacroixia coronata</name>
    <dbReference type="NCBI Taxonomy" id="796925"/>
    <lineage>
        <taxon>Eukaryota</taxon>
        <taxon>Fungi</taxon>
        <taxon>Fungi incertae sedis</taxon>
        <taxon>Zoopagomycota</taxon>
        <taxon>Entomophthoromycotina</taxon>
        <taxon>Entomophthoromycetes</taxon>
        <taxon>Entomophthorales</taxon>
        <taxon>Ancylistaceae</taxon>
        <taxon>Conidiobolus</taxon>
    </lineage>
</organism>
<dbReference type="STRING" id="796925.A0A137NXR8"/>